<organism evidence="7 9">
    <name type="scientific">Methanoculleus bourgensis</name>
    <dbReference type="NCBI Taxonomy" id="83986"/>
    <lineage>
        <taxon>Archaea</taxon>
        <taxon>Methanobacteriati</taxon>
        <taxon>Methanobacteriota</taxon>
        <taxon>Stenosarchaea group</taxon>
        <taxon>Methanomicrobia</taxon>
        <taxon>Methanomicrobiales</taxon>
        <taxon>Methanomicrobiaceae</taxon>
        <taxon>Methanoculleus</taxon>
    </lineage>
</organism>
<dbReference type="InterPro" id="IPR038570">
    <property type="entry name" value="HicA_sf"/>
</dbReference>
<keyword evidence="4" id="KW-0378">Hydrolase</keyword>
<keyword evidence="1" id="KW-1277">Toxin-antitoxin system</keyword>
<protein>
    <submittedName>
        <fullName evidence="7">YcfA family protein</fullName>
    </submittedName>
</protein>
<dbReference type="SUPFAM" id="SSF54786">
    <property type="entry name" value="YcfA/nrd intein domain"/>
    <property type="match status" value="1"/>
</dbReference>
<dbReference type="Proteomes" id="UP000737555">
    <property type="component" value="Unassembled WGS sequence"/>
</dbReference>
<evidence type="ECO:0000256" key="2">
    <source>
        <dbReference type="ARBA" id="ARBA00022722"/>
    </source>
</evidence>
<evidence type="ECO:0000256" key="5">
    <source>
        <dbReference type="ARBA" id="ARBA00022884"/>
    </source>
</evidence>
<dbReference type="EMBL" id="JABMJE010000040">
    <property type="protein sequence ID" value="NQS77920.1"/>
    <property type="molecule type" value="Genomic_DNA"/>
</dbReference>
<dbReference type="Proteomes" id="UP000069850">
    <property type="component" value="Chromosome 1"/>
</dbReference>
<evidence type="ECO:0000313" key="9">
    <source>
        <dbReference type="Proteomes" id="UP000069850"/>
    </source>
</evidence>
<name>A0A0X3BNS4_9EURY</name>
<evidence type="ECO:0000256" key="1">
    <source>
        <dbReference type="ARBA" id="ARBA00022649"/>
    </source>
</evidence>
<evidence type="ECO:0000313" key="7">
    <source>
        <dbReference type="EMBL" id="CVK33673.1"/>
    </source>
</evidence>
<dbReference type="GO" id="GO:0003729">
    <property type="term" value="F:mRNA binding"/>
    <property type="evidence" value="ECO:0007669"/>
    <property type="project" value="InterPro"/>
</dbReference>
<evidence type="ECO:0000256" key="3">
    <source>
        <dbReference type="ARBA" id="ARBA00022759"/>
    </source>
</evidence>
<dbReference type="GO" id="GO:0004519">
    <property type="term" value="F:endonuclease activity"/>
    <property type="evidence" value="ECO:0007669"/>
    <property type="project" value="UniProtKB-KW"/>
</dbReference>
<sequence length="60" mass="6322">MGKLPIMSGREAVKASSEVGWRVARQTGSHVIMLNHSSPALLSSRIADAGMTVDGFLALI</sequence>
<evidence type="ECO:0000256" key="6">
    <source>
        <dbReference type="ARBA" id="ARBA00023016"/>
    </source>
</evidence>
<keyword evidence="5" id="KW-0694">RNA-binding</keyword>
<reference evidence="7 9" key="1">
    <citation type="submission" date="2016-01" db="EMBL/GenBank/DDBJ databases">
        <authorList>
            <person name="Manzoor S."/>
        </authorList>
    </citation>
    <scope>NUCLEOTIDE SEQUENCE [LARGE SCALE GENOMIC DNA]</scope>
    <source>
        <strain evidence="7">Methanoculleus sp MAB1</strain>
    </source>
</reference>
<keyword evidence="3" id="KW-0255">Endonuclease</keyword>
<reference evidence="8" key="2">
    <citation type="submission" date="2020-05" db="EMBL/GenBank/DDBJ databases">
        <title>The first insight into the ecology of ammonia-tolerant syntrophic propionate oxidizing bacteria.</title>
        <authorList>
            <person name="Singh A."/>
            <person name="Schnurer A."/>
            <person name="Westerholm M."/>
        </authorList>
    </citation>
    <scope>NUCLEOTIDE SEQUENCE</scope>
    <source>
        <strain evidence="8">MAG54</strain>
    </source>
</reference>
<evidence type="ECO:0000256" key="4">
    <source>
        <dbReference type="ARBA" id="ARBA00022801"/>
    </source>
</evidence>
<dbReference type="Gene3D" id="3.30.920.30">
    <property type="entry name" value="Hypothetical protein"/>
    <property type="match status" value="1"/>
</dbReference>
<keyword evidence="2" id="KW-0540">Nuclease</keyword>
<evidence type="ECO:0000313" key="8">
    <source>
        <dbReference type="EMBL" id="NQS77920.1"/>
    </source>
</evidence>
<keyword evidence="6" id="KW-0346">Stress response</keyword>
<dbReference type="KEGG" id="mema:MMAB1_2460"/>
<dbReference type="GO" id="GO:0016787">
    <property type="term" value="F:hydrolase activity"/>
    <property type="evidence" value="ECO:0007669"/>
    <property type="project" value="UniProtKB-KW"/>
</dbReference>
<dbReference type="Pfam" id="PF07927">
    <property type="entry name" value="HicA_toxin"/>
    <property type="match status" value="1"/>
</dbReference>
<dbReference type="EMBL" id="LT158599">
    <property type="protein sequence ID" value="CVK33673.1"/>
    <property type="molecule type" value="Genomic_DNA"/>
</dbReference>
<dbReference type="AlphaFoldDB" id="A0A0X3BNS4"/>
<accession>A0A0X3BNS4</accession>
<proteinExistence type="predicted"/>
<dbReference type="InterPro" id="IPR012933">
    <property type="entry name" value="HicA_mRNA_interferase"/>
</dbReference>
<gene>
    <name evidence="8" type="ORF">HQQ74_04275</name>
    <name evidence="7" type="ORF">MMAB1_2460</name>
</gene>